<dbReference type="AlphaFoldDB" id="A0A1Q9E4Y9"/>
<protein>
    <submittedName>
        <fullName evidence="1">Uncharacterized protein</fullName>
    </submittedName>
</protein>
<comment type="caution">
    <text evidence="1">The sequence shown here is derived from an EMBL/GenBank/DDBJ whole genome shotgun (WGS) entry which is preliminary data.</text>
</comment>
<organism evidence="1 2">
    <name type="scientific">Symbiodinium microadriaticum</name>
    <name type="common">Dinoflagellate</name>
    <name type="synonym">Zooxanthella microadriatica</name>
    <dbReference type="NCBI Taxonomy" id="2951"/>
    <lineage>
        <taxon>Eukaryota</taxon>
        <taxon>Sar</taxon>
        <taxon>Alveolata</taxon>
        <taxon>Dinophyceae</taxon>
        <taxon>Suessiales</taxon>
        <taxon>Symbiodiniaceae</taxon>
        <taxon>Symbiodinium</taxon>
    </lineage>
</organism>
<dbReference type="OrthoDB" id="417384at2759"/>
<reference evidence="1 2" key="1">
    <citation type="submission" date="2016-02" db="EMBL/GenBank/DDBJ databases">
        <title>Genome analysis of coral dinoflagellate symbionts highlights evolutionary adaptations to a symbiotic lifestyle.</title>
        <authorList>
            <person name="Aranda M."/>
            <person name="Li Y."/>
            <person name="Liew Y.J."/>
            <person name="Baumgarten S."/>
            <person name="Simakov O."/>
            <person name="Wilson M."/>
            <person name="Piel J."/>
            <person name="Ashoor H."/>
            <person name="Bougouffa S."/>
            <person name="Bajic V.B."/>
            <person name="Ryu T."/>
            <person name="Ravasi T."/>
            <person name="Bayer T."/>
            <person name="Micklem G."/>
            <person name="Kim H."/>
            <person name="Bhak J."/>
            <person name="Lajeunesse T.C."/>
            <person name="Voolstra C.R."/>
        </authorList>
    </citation>
    <scope>NUCLEOTIDE SEQUENCE [LARGE SCALE GENOMIC DNA]</scope>
    <source>
        <strain evidence="1 2">CCMP2467</strain>
    </source>
</reference>
<accession>A0A1Q9E4Y9</accession>
<dbReference type="Proteomes" id="UP000186817">
    <property type="component" value="Unassembled WGS sequence"/>
</dbReference>
<gene>
    <name evidence="1" type="ORF">AK812_SmicGene14672</name>
</gene>
<sequence length="120" mass="13134">MLGSRHPILRSITWTYLDAPAFCHSVLRGRSCSCLFEVYRIQGKQADVVTADASHFYQDARSCAQLQASKAITAPSLNHRARLECPSLPNLTAMEGVAAGVKEKAVLAYLLTIPEVAFQI</sequence>
<evidence type="ECO:0000313" key="2">
    <source>
        <dbReference type="Proteomes" id="UP000186817"/>
    </source>
</evidence>
<evidence type="ECO:0000313" key="1">
    <source>
        <dbReference type="EMBL" id="OLQ02478.1"/>
    </source>
</evidence>
<keyword evidence="2" id="KW-1185">Reference proteome</keyword>
<proteinExistence type="predicted"/>
<dbReference type="EMBL" id="LSRX01000263">
    <property type="protein sequence ID" value="OLQ02478.1"/>
    <property type="molecule type" value="Genomic_DNA"/>
</dbReference>
<name>A0A1Q9E4Y9_SYMMI</name>